<dbReference type="InterPro" id="IPR035965">
    <property type="entry name" value="PAS-like_dom_sf"/>
</dbReference>
<proteinExistence type="predicted"/>
<dbReference type="SUPFAM" id="SSF55785">
    <property type="entry name" value="PYP-like sensor domain (PAS domain)"/>
    <property type="match status" value="1"/>
</dbReference>
<feature type="domain" description="PAS fold-3" evidence="1">
    <location>
        <begin position="37"/>
        <end position="105"/>
    </location>
</feature>
<dbReference type="InterPro" id="IPR000014">
    <property type="entry name" value="PAS"/>
</dbReference>
<evidence type="ECO:0000313" key="2">
    <source>
        <dbReference type="EMBL" id="MER5172003.1"/>
    </source>
</evidence>
<accession>A0ABV1SGH4</accession>
<dbReference type="CDD" id="cd00130">
    <property type="entry name" value="PAS"/>
    <property type="match status" value="1"/>
</dbReference>
<evidence type="ECO:0000259" key="1">
    <source>
        <dbReference type="Pfam" id="PF08447"/>
    </source>
</evidence>
<dbReference type="InterPro" id="IPR013655">
    <property type="entry name" value="PAS_fold_3"/>
</dbReference>
<dbReference type="Proteomes" id="UP001438953">
    <property type="component" value="Unassembled WGS sequence"/>
</dbReference>
<reference evidence="2 3" key="1">
    <citation type="submission" date="2024-06" db="EMBL/GenBank/DDBJ databases">
        <title>Thioclava kandeliae sp. nov. from a rhizosphere soil sample of Kandelia candel in a mangrove.</title>
        <authorList>
            <person name="Mu T."/>
        </authorList>
    </citation>
    <scope>NUCLEOTIDE SEQUENCE [LARGE SCALE GENOMIC DNA]</scope>
    <source>
        <strain evidence="2 3">CPCC 100088</strain>
    </source>
</reference>
<protein>
    <submittedName>
        <fullName evidence="2">PAS domain-containing protein</fullName>
    </submittedName>
</protein>
<name>A0ABV1SGH4_9RHOB</name>
<gene>
    <name evidence="2" type="ORF">VSX56_09455</name>
</gene>
<evidence type="ECO:0000313" key="3">
    <source>
        <dbReference type="Proteomes" id="UP001438953"/>
    </source>
</evidence>
<sequence>MNAQTGFSTTHESEAPFGFDELFYSRTDTRGVIQAGNDVFQRVAGFSWDELINAPHKVVRHKDVPKGVFCIMWDSIQKGNPIGAYVKNRCKNGDYYWVLAVILPIEGGYLSVRLKPSSDVFQRIKEIYPQIVEREQREGLTAEDSADLLREEAATQGFSSYTSFIAYALGQELAKRDDRLKRTADRRTRILAEMNHALEKATEQQVKLLRSFEALQSVPNNMRIVASRMEPSGGPVSAISENYKASSQVISQRLASFVGGSDNMCERLSREVARVLFLIGCNRVMSEMVVNIDKSVPVPQIDWMEEQALLNRLEAKCTDDARAAMSRAVGYAAELNRASADIRRQMLGLDTIRVLGRVECGRMRDVGGLSTTIDQLDSFHADIKERLEAIMQLSEVIENAMSSYMRSTA</sequence>
<organism evidence="2 3">
    <name type="scientific">Thioclava kandeliae</name>
    <dbReference type="NCBI Taxonomy" id="3070818"/>
    <lineage>
        <taxon>Bacteria</taxon>
        <taxon>Pseudomonadati</taxon>
        <taxon>Pseudomonadota</taxon>
        <taxon>Alphaproteobacteria</taxon>
        <taxon>Rhodobacterales</taxon>
        <taxon>Paracoccaceae</taxon>
        <taxon>Thioclava</taxon>
    </lineage>
</organism>
<dbReference type="EMBL" id="JAYWLC010000006">
    <property type="protein sequence ID" value="MER5172003.1"/>
    <property type="molecule type" value="Genomic_DNA"/>
</dbReference>
<dbReference type="Pfam" id="PF08447">
    <property type="entry name" value="PAS_3"/>
    <property type="match status" value="1"/>
</dbReference>
<dbReference type="RefSeq" id="WP_339113997.1">
    <property type="nucleotide sequence ID" value="NZ_JAYWLC010000006.1"/>
</dbReference>
<dbReference type="Gene3D" id="3.30.450.20">
    <property type="entry name" value="PAS domain"/>
    <property type="match status" value="1"/>
</dbReference>
<comment type="caution">
    <text evidence="2">The sequence shown here is derived from an EMBL/GenBank/DDBJ whole genome shotgun (WGS) entry which is preliminary data.</text>
</comment>
<keyword evidence="3" id="KW-1185">Reference proteome</keyword>